<reference evidence="1 2" key="1">
    <citation type="journal article" date="2019" name="Phytopathology">
        <title>A Novel Group of Rhizobium tumorigenes-Like Agrobacteria Associated with Crown Gall Disease of Rhododendron and Blueberry.</title>
        <authorList>
            <person name="Kuzmanovic N."/>
            <person name="Behrens P."/>
            <person name="Idczak E."/>
            <person name="Wagner S."/>
            <person name="Gotz M."/>
            <person name="Sproer C."/>
            <person name="Bunk B."/>
            <person name="Overmann J."/>
            <person name="Smalla K."/>
        </authorList>
    </citation>
    <scope>NUCLEOTIDE SEQUENCE [LARGE SCALE GENOMIC DNA]</scope>
    <source>
        <strain evidence="2">rho-6.2</strain>
    </source>
</reference>
<evidence type="ECO:0000313" key="2">
    <source>
        <dbReference type="Proteomes" id="UP000318939"/>
    </source>
</evidence>
<proteinExistence type="predicted"/>
<organism evidence="1 2">
    <name type="scientific">Rhizobium rhododendri</name>
    <dbReference type="NCBI Taxonomy" id="2506430"/>
    <lineage>
        <taxon>Bacteria</taxon>
        <taxon>Pseudomonadati</taxon>
        <taxon>Pseudomonadota</taxon>
        <taxon>Alphaproteobacteria</taxon>
        <taxon>Hyphomicrobiales</taxon>
        <taxon>Rhizobiaceae</taxon>
        <taxon>Rhizobium/Agrobacterium group</taxon>
        <taxon>Rhizobium</taxon>
    </lineage>
</organism>
<evidence type="ECO:0000313" key="1">
    <source>
        <dbReference type="EMBL" id="WFS24903.1"/>
    </source>
</evidence>
<protein>
    <submittedName>
        <fullName evidence="1">Uncharacterized protein</fullName>
    </submittedName>
</protein>
<dbReference type="RefSeq" id="WP_257623450.1">
    <property type="nucleotide sequence ID" value="NZ_CP117268.1"/>
</dbReference>
<dbReference type="Proteomes" id="UP000318939">
    <property type="component" value="Plasmid unnamed1"/>
</dbReference>
<accession>A0ABY8IP26</accession>
<geneLocation type="plasmid" evidence="1 2">
    <name>unnamed1</name>
</geneLocation>
<dbReference type="EMBL" id="CP117268">
    <property type="protein sequence ID" value="WFS24903.1"/>
    <property type="molecule type" value="Genomic_DNA"/>
</dbReference>
<gene>
    <name evidence="1" type="ORF">PR018_21630</name>
</gene>
<name>A0ABY8IP26_9HYPH</name>
<keyword evidence="1" id="KW-0614">Plasmid</keyword>
<sequence>MKHARSHGVDRHHVDRAIDKQDMAIRTSLIGNTAGKIEWAKMDR</sequence>
<reference evidence="1 2" key="2">
    <citation type="journal article" date="2023" name="MicrobiologyOpen">
        <title>Genomics of the tumorigenes clade of the family Rhizobiaceae and description of Rhizobium rhododendri sp. nov.</title>
        <authorList>
            <person name="Kuzmanovic N."/>
            <person name="diCenzo G.C."/>
            <person name="Bunk B."/>
            <person name="Sproeer C."/>
            <person name="Fruehling A."/>
            <person name="Neumann-Schaal M."/>
            <person name="Overmann J."/>
            <person name="Smalla K."/>
        </authorList>
    </citation>
    <scope>NUCLEOTIDE SEQUENCE [LARGE SCALE GENOMIC DNA]</scope>
    <source>
        <strain evidence="2">rho-6.2</strain>
        <plasmid evidence="1 2">unnamed1</plasmid>
    </source>
</reference>
<keyword evidence="2" id="KW-1185">Reference proteome</keyword>